<evidence type="ECO:0000256" key="1">
    <source>
        <dbReference type="ARBA" id="ARBA00004141"/>
    </source>
</evidence>
<dbReference type="InterPro" id="IPR011527">
    <property type="entry name" value="ABC1_TM_dom"/>
</dbReference>
<keyword evidence="6" id="KW-0067">ATP-binding</keyword>
<dbReference type="PANTHER" id="PTHR24223:SF345">
    <property type="entry name" value="ABC MULTIDRUG TRANSPORTER (EUROFUNG)"/>
    <property type="match status" value="1"/>
</dbReference>
<dbReference type="FunFam" id="3.40.50.300:FF:001854">
    <property type="entry name" value="ABC multidrug transporter (Eurofung)"/>
    <property type="match status" value="1"/>
</dbReference>
<dbReference type="InterPro" id="IPR003439">
    <property type="entry name" value="ABC_transporter-like_ATP-bd"/>
</dbReference>
<dbReference type="SUPFAM" id="SSF90123">
    <property type="entry name" value="ABC transporter transmembrane region"/>
    <property type="match status" value="2"/>
</dbReference>
<dbReference type="PANTHER" id="PTHR24223">
    <property type="entry name" value="ATP-BINDING CASSETTE SUB-FAMILY C"/>
    <property type="match status" value="1"/>
</dbReference>
<dbReference type="FunFam" id="1.20.1560.10:FF:000066">
    <property type="entry name" value="ABC multidrug transporter (Eurofung)"/>
    <property type="match status" value="1"/>
</dbReference>
<dbReference type="Pfam" id="PF24357">
    <property type="entry name" value="TMD0_ABC"/>
    <property type="match status" value="1"/>
</dbReference>
<evidence type="ECO:0000256" key="5">
    <source>
        <dbReference type="ARBA" id="ARBA00022741"/>
    </source>
</evidence>
<keyword evidence="8 11" id="KW-0472">Membrane</keyword>
<evidence type="ECO:0000313" key="15">
    <source>
        <dbReference type="Proteomes" id="UP000184499"/>
    </source>
</evidence>
<evidence type="ECO:0000256" key="9">
    <source>
        <dbReference type="ARBA" id="ARBA00023180"/>
    </source>
</evidence>
<keyword evidence="3" id="KW-0813">Transport</keyword>
<dbReference type="CDD" id="cd18580">
    <property type="entry name" value="ABC_6TM_ABCC_D2"/>
    <property type="match status" value="1"/>
</dbReference>
<evidence type="ECO:0000256" key="8">
    <source>
        <dbReference type="ARBA" id="ARBA00023136"/>
    </source>
</evidence>
<evidence type="ECO:0000256" key="7">
    <source>
        <dbReference type="ARBA" id="ARBA00022989"/>
    </source>
</evidence>
<dbReference type="GO" id="GO:0140359">
    <property type="term" value="F:ABC-type transporter activity"/>
    <property type="evidence" value="ECO:0007669"/>
    <property type="project" value="InterPro"/>
</dbReference>
<evidence type="ECO:0000256" key="11">
    <source>
        <dbReference type="SAM" id="Phobius"/>
    </source>
</evidence>
<dbReference type="Pfam" id="PF00664">
    <property type="entry name" value="ABC_membrane"/>
    <property type="match status" value="1"/>
</dbReference>
<feature type="domain" description="ABC transmembrane type-1" evidence="13">
    <location>
        <begin position="274"/>
        <end position="541"/>
    </location>
</feature>
<dbReference type="InterPro" id="IPR044746">
    <property type="entry name" value="ABCC_6TM_D1"/>
</dbReference>
<feature type="transmembrane region" description="Helical" evidence="11">
    <location>
        <begin position="925"/>
        <end position="949"/>
    </location>
</feature>
<dbReference type="PROSITE" id="PS50929">
    <property type="entry name" value="ABC_TM1F"/>
    <property type="match status" value="2"/>
</dbReference>
<evidence type="ECO:0000259" key="13">
    <source>
        <dbReference type="PROSITE" id="PS50929"/>
    </source>
</evidence>
<feature type="transmembrane region" description="Helical" evidence="11">
    <location>
        <begin position="67"/>
        <end position="87"/>
    </location>
</feature>
<sequence>MPFTTGEGNLLQLNRNSFDFNIQFEQLFFSILPSALFIVTSLWRTLSQLRKPRVVEAPLFQLIKLGAITTYVGLELALLVLVAVGSFQVTSMFIASSILKLVSALFMIVLSVLDHSRSPRPSTLLNSYLFLTSLLDATQARTLFLSSDDRTELSYSSIFSAALALKVCILLLEAQGKSRWVNWDEKKHSPEETSGVFSLGVFFWLNQMFLRGYRKILAIEDLYPLDSSFDATSLNEEFSRNMDYSKLKGDKFGLVKVLVRTLRAPLLLPVIPRLAYLAFTFSQPLFLERLSNYLSQPQLDANTGYGFIGASMLIYSGMAISWAFTWYFHHRMRTMAMSMLVTEIYKKATTACIGAGDDNAVLTLMSTDMERIKMGLRSLHEIWASIIQAALAGWMLYTRLGVVFVAPMGVVIVCFSGLAILTNFTGDSQRAWMTGVQKRVGLTATVIACMKNLKISGLSAAIGDFVQMLRVEELAAGARFRQLAITAAILAYIPQLISPPLTFAFTTRTLDTTRVFTSLSFLTLLTSPLSQVFQSIPGLVSAVACLGRIQAFLECESHHDFRQVFTKETRLVKDKAESPSHKGLDSPHHVTIHNGWFGWEANKFILRDVSIQLLESSLTIVVGPVGSGKSTLCKALLGEVPFSDGNVVISSMAAHVGFCDQTAFLSNGTIKENIVGFSPFHQERYEEVIEATALKHDITTLPQGDETNIGSDGIALSGGQKQRVSLARALYLHSELLVLDDIFSGLDADTEEEVFSKVFGRDGLLRRRRSTVLLCTHSIRHLPAADHIIALNDGTVVEQGSYAKLATRQGYVQRLGLTETRKSDVTHEKAPSQRKIQSSKDDMLQRTTSITSSLASNTQGSRQTGDKAVYRHYFKRMGWSLTICSVIFAVLWGFFLNFATIWLTYWTDDIGSKRPEHSSAYYAGIYATFQICSLISLLVVGLSLLVVAVKRAGASLHQEALQTLIQAPLRFFTNTDTGIVTNLFSQDLNLIDTELPEATLNTIVCVFEAIGQAAVMLTSSLYLAISYPFLGVLLYVVQKFYLRTSRQLRLLDLEAKSPLYTHFLDTLKGITTIRAFGFLPNEVEKNAHLVNSSQRPAYLLLMIQEWLNLVLNLVVMVIAVVLTILAVRLHSNSAFAGASLVSLMSFGDNISAIVIFYTKLETSIGAIARLKAFKNTVQPEDADSEDIIPPEQWPQSGSVELKGVSASYGSNPVTENGFEVTSTLALRNIQLSIKPGSKVAICGRTGSGKSSLIALLLKLLDPLPETAANATIDGIPLHRINRPTLRQRIIAVPQEAVFLPDGSTVQANLDPSSVSTPEECQAILTTVGLWKFVQERGGLNAGMSAGTFSGGQRQLLSLGRALLRRRIRAQKGSNHGILLLDEVSSSVDHETERVMQDIIRTEFRHYTVIAVSHRLDMIMDFDQVVVMDTGEIVEIGKPAELAVQPGSRFGDLVRTSAK</sequence>
<evidence type="ECO:0000256" key="6">
    <source>
        <dbReference type="ARBA" id="ARBA00022840"/>
    </source>
</evidence>
<gene>
    <name evidence="14" type="ORF">ASPBRDRAFT_167562</name>
</gene>
<dbReference type="InterPro" id="IPR027417">
    <property type="entry name" value="P-loop_NTPase"/>
</dbReference>
<dbReference type="InterPro" id="IPR044726">
    <property type="entry name" value="ABCC_6TM_D2"/>
</dbReference>
<dbReference type="PROSITE" id="PS50893">
    <property type="entry name" value="ABC_TRANSPORTER_2"/>
    <property type="match status" value="2"/>
</dbReference>
<dbReference type="FunFam" id="1.20.1560.10:FF:000055">
    <property type="entry name" value="ABC multidrug transporter (Eurofung)"/>
    <property type="match status" value="1"/>
</dbReference>
<keyword evidence="4 11" id="KW-0812">Transmembrane</keyword>
<evidence type="ECO:0000256" key="10">
    <source>
        <dbReference type="SAM" id="MobiDB-lite"/>
    </source>
</evidence>
<accession>A0A1L9V2F9</accession>
<keyword evidence="7 11" id="KW-1133">Transmembrane helix</keyword>
<dbReference type="GO" id="GO:0005524">
    <property type="term" value="F:ATP binding"/>
    <property type="evidence" value="ECO:0007669"/>
    <property type="project" value="UniProtKB-KW"/>
</dbReference>
<dbReference type="SMART" id="SM00382">
    <property type="entry name" value="AAA"/>
    <property type="match status" value="2"/>
</dbReference>
<comment type="subcellular location">
    <subcellularLocation>
        <location evidence="1">Membrane</location>
        <topology evidence="1">Multi-pass membrane protein</topology>
    </subcellularLocation>
</comment>
<keyword evidence="15" id="KW-1185">Reference proteome</keyword>
<feature type="domain" description="ABC transporter" evidence="12">
    <location>
        <begin position="1199"/>
        <end position="1454"/>
    </location>
</feature>
<feature type="transmembrane region" description="Helical" evidence="11">
    <location>
        <begin position="1021"/>
        <end position="1041"/>
    </location>
</feature>
<dbReference type="GO" id="GO:0016020">
    <property type="term" value="C:membrane"/>
    <property type="evidence" value="ECO:0007669"/>
    <property type="project" value="UniProtKB-SubCell"/>
</dbReference>
<dbReference type="Proteomes" id="UP000184499">
    <property type="component" value="Unassembled WGS sequence"/>
</dbReference>
<dbReference type="STRING" id="767769.A0A1L9V2F9"/>
<dbReference type="VEuPathDB" id="FungiDB:ASPBRDRAFT_167562"/>
<evidence type="ECO:0000259" key="12">
    <source>
        <dbReference type="PROSITE" id="PS50893"/>
    </source>
</evidence>
<feature type="transmembrane region" description="Helical" evidence="11">
    <location>
        <begin position="307"/>
        <end position="328"/>
    </location>
</feature>
<evidence type="ECO:0000256" key="2">
    <source>
        <dbReference type="ARBA" id="ARBA00009726"/>
    </source>
</evidence>
<feature type="transmembrane region" description="Helical" evidence="11">
    <location>
        <begin position="93"/>
        <end position="113"/>
    </location>
</feature>
<feature type="region of interest" description="Disordered" evidence="10">
    <location>
        <begin position="822"/>
        <end position="843"/>
    </location>
</feature>
<evidence type="ECO:0000313" key="14">
    <source>
        <dbReference type="EMBL" id="OJJ78091.1"/>
    </source>
</evidence>
<evidence type="ECO:0000256" key="3">
    <source>
        <dbReference type="ARBA" id="ARBA00022448"/>
    </source>
</evidence>
<keyword evidence="9" id="KW-0325">Glycoprotein</keyword>
<dbReference type="SUPFAM" id="SSF52540">
    <property type="entry name" value="P-loop containing nucleoside triphosphate hydrolases"/>
    <property type="match status" value="2"/>
</dbReference>
<protein>
    <recommendedName>
        <fullName evidence="16">ABC multidrug transporter</fullName>
    </recommendedName>
</protein>
<dbReference type="Gene3D" id="3.40.50.300">
    <property type="entry name" value="P-loop containing nucleotide triphosphate hydrolases"/>
    <property type="match status" value="2"/>
</dbReference>
<comment type="similarity">
    <text evidence="2">Belongs to the ABC transporter superfamily. ABCC family. Conjugate transporter (TC 3.A.1.208) subfamily.</text>
</comment>
<dbReference type="Pfam" id="PF00005">
    <property type="entry name" value="ABC_tran"/>
    <property type="match status" value="2"/>
</dbReference>
<feature type="domain" description="ABC transmembrane type-1" evidence="13">
    <location>
        <begin position="885"/>
        <end position="1162"/>
    </location>
</feature>
<name>A0A1L9V2F9_ASPBC</name>
<feature type="transmembrane region" description="Helical" evidence="11">
    <location>
        <begin position="403"/>
        <end position="424"/>
    </location>
</feature>
<feature type="transmembrane region" description="Helical" evidence="11">
    <location>
        <begin position="27"/>
        <end position="46"/>
    </location>
</feature>
<dbReference type="GO" id="GO:0016887">
    <property type="term" value="F:ATP hydrolysis activity"/>
    <property type="evidence" value="ECO:0007669"/>
    <property type="project" value="InterPro"/>
</dbReference>
<evidence type="ECO:0008006" key="16">
    <source>
        <dbReference type="Google" id="ProtNLM"/>
    </source>
</evidence>
<dbReference type="OMA" id="HVGFCDQ"/>
<dbReference type="OrthoDB" id="6500128at2759"/>
<feature type="compositionally biased region" description="Basic and acidic residues" evidence="10">
    <location>
        <begin position="822"/>
        <end position="831"/>
    </location>
</feature>
<dbReference type="InterPro" id="IPR003593">
    <property type="entry name" value="AAA+_ATPase"/>
</dbReference>
<proteinExistence type="inferred from homology"/>
<feature type="transmembrane region" description="Helical" evidence="11">
    <location>
        <begin position="1106"/>
        <end position="1127"/>
    </location>
</feature>
<dbReference type="PROSITE" id="PS00211">
    <property type="entry name" value="ABC_TRANSPORTER_1"/>
    <property type="match status" value="2"/>
</dbReference>
<organism evidence="14 15">
    <name type="scientific">Aspergillus brasiliensis (strain CBS 101740 / IMI 381727 / IBT 21946)</name>
    <dbReference type="NCBI Taxonomy" id="767769"/>
    <lineage>
        <taxon>Eukaryota</taxon>
        <taxon>Fungi</taxon>
        <taxon>Dikarya</taxon>
        <taxon>Ascomycota</taxon>
        <taxon>Pezizomycotina</taxon>
        <taxon>Eurotiomycetes</taxon>
        <taxon>Eurotiomycetidae</taxon>
        <taxon>Eurotiales</taxon>
        <taxon>Aspergillaceae</taxon>
        <taxon>Aspergillus</taxon>
        <taxon>Aspergillus subgen. Circumdati</taxon>
    </lineage>
</organism>
<dbReference type="GeneID" id="93572108"/>
<feature type="transmembrane region" description="Helical" evidence="11">
    <location>
        <begin position="266"/>
        <end position="287"/>
    </location>
</feature>
<dbReference type="InterPro" id="IPR017871">
    <property type="entry name" value="ABC_transporter-like_CS"/>
</dbReference>
<dbReference type="CDD" id="cd03250">
    <property type="entry name" value="ABCC_MRP_domain1"/>
    <property type="match status" value="1"/>
</dbReference>
<dbReference type="EMBL" id="KV878679">
    <property type="protein sequence ID" value="OJJ78091.1"/>
    <property type="molecule type" value="Genomic_DNA"/>
</dbReference>
<feature type="domain" description="ABC transporter" evidence="12">
    <location>
        <begin position="590"/>
        <end position="818"/>
    </location>
</feature>
<dbReference type="RefSeq" id="XP_067485338.1">
    <property type="nucleotide sequence ID" value="XM_067619620.1"/>
</dbReference>
<dbReference type="InterPro" id="IPR036640">
    <property type="entry name" value="ABC1_TM_sf"/>
</dbReference>
<dbReference type="CDD" id="cd18579">
    <property type="entry name" value="ABC_6TM_ABCC_D1"/>
    <property type="match status" value="1"/>
</dbReference>
<feature type="transmembrane region" description="Helical" evidence="11">
    <location>
        <begin position="1134"/>
        <end position="1157"/>
    </location>
</feature>
<evidence type="ECO:0000256" key="4">
    <source>
        <dbReference type="ARBA" id="ARBA00022692"/>
    </source>
</evidence>
<dbReference type="Gene3D" id="1.20.1560.10">
    <property type="entry name" value="ABC transporter type 1, transmembrane domain"/>
    <property type="match status" value="2"/>
</dbReference>
<keyword evidence="5" id="KW-0547">Nucleotide-binding</keyword>
<feature type="transmembrane region" description="Helical" evidence="11">
    <location>
        <begin position="881"/>
        <end position="905"/>
    </location>
</feature>
<dbReference type="InterPro" id="IPR050173">
    <property type="entry name" value="ABC_transporter_C-like"/>
</dbReference>
<reference evidence="15" key="1">
    <citation type="journal article" date="2017" name="Genome Biol.">
        <title>Comparative genomics reveals high biological diversity and specific adaptations in the industrially and medically important fungal genus Aspergillus.</title>
        <authorList>
            <person name="de Vries R.P."/>
            <person name="Riley R."/>
            <person name="Wiebenga A."/>
            <person name="Aguilar-Osorio G."/>
            <person name="Amillis S."/>
            <person name="Uchima C.A."/>
            <person name="Anderluh G."/>
            <person name="Asadollahi M."/>
            <person name="Askin M."/>
            <person name="Barry K."/>
            <person name="Battaglia E."/>
            <person name="Bayram O."/>
            <person name="Benocci T."/>
            <person name="Braus-Stromeyer S.A."/>
            <person name="Caldana C."/>
            <person name="Canovas D."/>
            <person name="Cerqueira G.C."/>
            <person name="Chen F."/>
            <person name="Chen W."/>
            <person name="Choi C."/>
            <person name="Clum A."/>
            <person name="Dos Santos R.A."/>
            <person name="Damasio A.R."/>
            <person name="Diallinas G."/>
            <person name="Emri T."/>
            <person name="Fekete E."/>
            <person name="Flipphi M."/>
            <person name="Freyberg S."/>
            <person name="Gallo A."/>
            <person name="Gournas C."/>
            <person name="Habgood R."/>
            <person name="Hainaut M."/>
            <person name="Harispe M.L."/>
            <person name="Henrissat B."/>
            <person name="Hilden K.S."/>
            <person name="Hope R."/>
            <person name="Hossain A."/>
            <person name="Karabika E."/>
            <person name="Karaffa L."/>
            <person name="Karanyi Z."/>
            <person name="Krasevec N."/>
            <person name="Kuo A."/>
            <person name="Kusch H."/>
            <person name="LaButti K."/>
            <person name="Lagendijk E.L."/>
            <person name="Lapidus A."/>
            <person name="Levasseur A."/>
            <person name="Lindquist E."/>
            <person name="Lipzen A."/>
            <person name="Logrieco A.F."/>
            <person name="MacCabe A."/>
            <person name="Maekelae M.R."/>
            <person name="Malavazi I."/>
            <person name="Melin P."/>
            <person name="Meyer V."/>
            <person name="Mielnichuk N."/>
            <person name="Miskei M."/>
            <person name="Molnar A.P."/>
            <person name="Mule G."/>
            <person name="Ngan C.Y."/>
            <person name="Orejas M."/>
            <person name="Orosz E."/>
            <person name="Ouedraogo J.P."/>
            <person name="Overkamp K.M."/>
            <person name="Park H.-S."/>
            <person name="Perrone G."/>
            <person name="Piumi F."/>
            <person name="Punt P.J."/>
            <person name="Ram A.F."/>
            <person name="Ramon A."/>
            <person name="Rauscher S."/>
            <person name="Record E."/>
            <person name="Riano-Pachon D.M."/>
            <person name="Robert V."/>
            <person name="Roehrig J."/>
            <person name="Ruller R."/>
            <person name="Salamov A."/>
            <person name="Salih N.S."/>
            <person name="Samson R.A."/>
            <person name="Sandor E."/>
            <person name="Sanguinetti M."/>
            <person name="Schuetze T."/>
            <person name="Sepcic K."/>
            <person name="Shelest E."/>
            <person name="Sherlock G."/>
            <person name="Sophianopoulou V."/>
            <person name="Squina F.M."/>
            <person name="Sun H."/>
            <person name="Susca A."/>
            <person name="Todd R.B."/>
            <person name="Tsang A."/>
            <person name="Unkles S.E."/>
            <person name="van de Wiele N."/>
            <person name="van Rossen-Uffink D."/>
            <person name="Oliveira J.V."/>
            <person name="Vesth T.C."/>
            <person name="Visser J."/>
            <person name="Yu J.-H."/>
            <person name="Zhou M."/>
            <person name="Andersen M.R."/>
            <person name="Archer D.B."/>
            <person name="Baker S.E."/>
            <person name="Benoit I."/>
            <person name="Brakhage A.A."/>
            <person name="Braus G.H."/>
            <person name="Fischer R."/>
            <person name="Frisvad J.C."/>
            <person name="Goldman G.H."/>
            <person name="Houbraken J."/>
            <person name="Oakley B."/>
            <person name="Pocsi I."/>
            <person name="Scazzocchio C."/>
            <person name="Seiboth B."/>
            <person name="vanKuyk P.A."/>
            <person name="Wortman J."/>
            <person name="Dyer P.S."/>
            <person name="Grigoriev I.V."/>
        </authorList>
    </citation>
    <scope>NUCLEOTIDE SEQUENCE [LARGE SCALE GENOMIC DNA]</scope>
    <source>
        <strain evidence="15">CBS 101740 / IMI 381727 / IBT 21946</strain>
    </source>
</reference>
<dbReference type="InterPro" id="IPR056227">
    <property type="entry name" value="TMD0_ABC"/>
</dbReference>